<keyword evidence="1" id="KW-0812">Transmembrane</keyword>
<comment type="caution">
    <text evidence="2">The sequence shown here is derived from an EMBL/GenBank/DDBJ whole genome shotgun (WGS) entry which is preliminary data.</text>
</comment>
<organism evidence="2 3">
    <name type="scientific">Sphagnurus paluster</name>
    <dbReference type="NCBI Taxonomy" id="117069"/>
    <lineage>
        <taxon>Eukaryota</taxon>
        <taxon>Fungi</taxon>
        <taxon>Dikarya</taxon>
        <taxon>Basidiomycota</taxon>
        <taxon>Agaricomycotina</taxon>
        <taxon>Agaricomycetes</taxon>
        <taxon>Agaricomycetidae</taxon>
        <taxon>Agaricales</taxon>
        <taxon>Tricholomatineae</taxon>
        <taxon>Lyophyllaceae</taxon>
        <taxon>Sphagnurus</taxon>
    </lineage>
</organism>
<gene>
    <name evidence="2" type="ORF">H0H81_012698</name>
</gene>
<reference evidence="2" key="1">
    <citation type="submission" date="2021-02" db="EMBL/GenBank/DDBJ databases">
        <authorList>
            <person name="Nieuwenhuis M."/>
            <person name="Van De Peppel L.J.J."/>
        </authorList>
    </citation>
    <scope>NUCLEOTIDE SEQUENCE</scope>
    <source>
        <strain evidence="2">D49</strain>
    </source>
</reference>
<keyword evidence="3" id="KW-1185">Reference proteome</keyword>
<dbReference type="AlphaFoldDB" id="A0A9P7FTT7"/>
<dbReference type="OrthoDB" id="3225366at2759"/>
<sequence length="200" mass="21989">MDAWLPRLQAVAIVTALLAGTEAQLISSLPERPESPYAADTALRFFAYSGLLLNLGATLSTILLLIAVASLPTAARQIYLSCAHGYPRQVFHEHPAHIKELNRRLLEGEGETYVLRAFGIARGWGLMLRHCIVCFMGGCLCSFVHISLSLWVTQSTLVAGVIMPMVLFSFLPPCVAFLFYMGSPTCDECQEDRKAAYHKA</sequence>
<keyword evidence="1" id="KW-1133">Transmembrane helix</keyword>
<keyword evidence="1" id="KW-0472">Membrane</keyword>
<evidence type="ECO:0000256" key="1">
    <source>
        <dbReference type="SAM" id="Phobius"/>
    </source>
</evidence>
<name>A0A9P7FTT7_9AGAR</name>
<reference evidence="2" key="2">
    <citation type="submission" date="2021-10" db="EMBL/GenBank/DDBJ databases">
        <title>Phylogenomics reveals ancestral predisposition of the termite-cultivated fungus Termitomyces towards a domesticated lifestyle.</title>
        <authorList>
            <person name="Auxier B."/>
            <person name="Grum-Grzhimaylo A."/>
            <person name="Cardenas M.E."/>
            <person name="Lodge J.D."/>
            <person name="Laessoe T."/>
            <person name="Pedersen O."/>
            <person name="Smith M.E."/>
            <person name="Kuyper T.W."/>
            <person name="Franco-Molano E.A."/>
            <person name="Baroni T.J."/>
            <person name="Aanen D.K."/>
        </authorList>
    </citation>
    <scope>NUCLEOTIDE SEQUENCE</scope>
    <source>
        <strain evidence="2">D49</strain>
    </source>
</reference>
<proteinExistence type="predicted"/>
<evidence type="ECO:0000313" key="2">
    <source>
        <dbReference type="EMBL" id="KAG5635017.1"/>
    </source>
</evidence>
<evidence type="ECO:0000313" key="3">
    <source>
        <dbReference type="Proteomes" id="UP000717328"/>
    </source>
</evidence>
<dbReference type="Proteomes" id="UP000717328">
    <property type="component" value="Unassembled WGS sequence"/>
</dbReference>
<feature type="transmembrane region" description="Helical" evidence="1">
    <location>
        <begin position="47"/>
        <end position="71"/>
    </location>
</feature>
<feature type="transmembrane region" description="Helical" evidence="1">
    <location>
        <begin position="157"/>
        <end position="180"/>
    </location>
</feature>
<accession>A0A9P7FTT7</accession>
<dbReference type="EMBL" id="JABCKI010006203">
    <property type="protein sequence ID" value="KAG5635017.1"/>
    <property type="molecule type" value="Genomic_DNA"/>
</dbReference>
<feature type="transmembrane region" description="Helical" evidence="1">
    <location>
        <begin position="131"/>
        <end position="151"/>
    </location>
</feature>
<protein>
    <submittedName>
        <fullName evidence="2">Uncharacterized protein</fullName>
    </submittedName>
</protein>